<dbReference type="PANTHER" id="PTHR31442">
    <property type="entry name" value="HOMEODOMAIN-LIKE SUPERFAMILY PROTEIN-RELATED"/>
    <property type="match status" value="1"/>
</dbReference>
<evidence type="ECO:0000313" key="7">
    <source>
        <dbReference type="Proteomes" id="UP001172457"/>
    </source>
</evidence>
<dbReference type="FunFam" id="1.10.10.60:FF:000007">
    <property type="entry name" value="Two-component response regulator"/>
    <property type="match status" value="1"/>
</dbReference>
<sequence length="421" mass="47272">MSFDDEEGEILKGFEHDNELLAMKKRSKSESRGNRCGITKKNKVIWTPDLHNKFLEAINKLGVDRAVPTKIIDLMKVDGLTRDHIASHLQKYRVFLKKIAEANYRDQIASPPVLLESSISNLGVHPTQVQNNWSFYSGINHPILDTSSFSFPILETSSSTTANPSKITNYPSLPNQGSSMQDTEILEHTMPESLDGQGYSIDNGAELGIGNLASVVNSSNSVFMPNLDGIIYDYGDIQMVSSGDHVHSNMELPMSTYPTNTSGSSYMQNTNLEMSSLYDSNSNKEPLSSWNNEMEMNTNLEIKIGEDDLTLDEAEIATLWEVFIPEDRYIDHRAKYGSTSNDPNPPAFLEPPPNQQLTNVETTVIDMQQGLDYEYLPGFDQTNFNMYDIDEQLLALESSPEPVDEDTTLQDPFWIPFDQDL</sequence>
<dbReference type="SUPFAM" id="SSF46689">
    <property type="entry name" value="Homeodomain-like"/>
    <property type="match status" value="1"/>
</dbReference>
<dbReference type="Proteomes" id="UP001172457">
    <property type="component" value="Chromosome 6"/>
</dbReference>
<evidence type="ECO:0000259" key="5">
    <source>
        <dbReference type="PROSITE" id="PS51294"/>
    </source>
</evidence>
<protein>
    <recommendedName>
        <fullName evidence="5">HTH myb-type domain-containing protein</fullName>
    </recommendedName>
</protein>
<keyword evidence="3" id="KW-0804">Transcription</keyword>
<dbReference type="Pfam" id="PF00249">
    <property type="entry name" value="Myb_DNA-binding"/>
    <property type="match status" value="1"/>
</dbReference>
<dbReference type="GO" id="GO:0003677">
    <property type="term" value="F:DNA binding"/>
    <property type="evidence" value="ECO:0007669"/>
    <property type="project" value="InterPro"/>
</dbReference>
<comment type="subcellular location">
    <subcellularLocation>
        <location evidence="1">Nucleus</location>
    </subcellularLocation>
</comment>
<organism evidence="6 7">
    <name type="scientific">Centaurea solstitialis</name>
    <name type="common">yellow star-thistle</name>
    <dbReference type="NCBI Taxonomy" id="347529"/>
    <lineage>
        <taxon>Eukaryota</taxon>
        <taxon>Viridiplantae</taxon>
        <taxon>Streptophyta</taxon>
        <taxon>Embryophyta</taxon>
        <taxon>Tracheophyta</taxon>
        <taxon>Spermatophyta</taxon>
        <taxon>Magnoliopsida</taxon>
        <taxon>eudicotyledons</taxon>
        <taxon>Gunneridae</taxon>
        <taxon>Pentapetalae</taxon>
        <taxon>asterids</taxon>
        <taxon>campanulids</taxon>
        <taxon>Asterales</taxon>
        <taxon>Asteraceae</taxon>
        <taxon>Carduoideae</taxon>
        <taxon>Cardueae</taxon>
        <taxon>Centaureinae</taxon>
        <taxon>Centaurea</taxon>
    </lineage>
</organism>
<gene>
    <name evidence="6" type="ORF">OSB04_025669</name>
</gene>
<keyword evidence="7" id="KW-1185">Reference proteome</keyword>
<dbReference type="EMBL" id="JARYMX010000006">
    <property type="protein sequence ID" value="KAJ9545962.1"/>
    <property type="molecule type" value="Genomic_DNA"/>
</dbReference>
<dbReference type="PANTHER" id="PTHR31442:SF29">
    <property type="entry name" value="HOMEODOMAIN-LIKE SUPERFAMILY PROTEIN"/>
    <property type="match status" value="1"/>
</dbReference>
<dbReference type="AlphaFoldDB" id="A0AA38W1Y5"/>
<feature type="domain" description="HTH myb-type" evidence="5">
    <location>
        <begin position="40"/>
        <end position="97"/>
    </location>
</feature>
<dbReference type="PROSITE" id="PS51294">
    <property type="entry name" value="HTH_MYB"/>
    <property type="match status" value="1"/>
</dbReference>
<proteinExistence type="predicted"/>
<dbReference type="GO" id="GO:0005634">
    <property type="term" value="C:nucleus"/>
    <property type="evidence" value="ECO:0007669"/>
    <property type="project" value="UniProtKB-SubCell"/>
</dbReference>
<evidence type="ECO:0000256" key="3">
    <source>
        <dbReference type="ARBA" id="ARBA00023163"/>
    </source>
</evidence>
<name>A0AA38W1Y5_9ASTR</name>
<dbReference type="Gene3D" id="1.10.10.60">
    <property type="entry name" value="Homeodomain-like"/>
    <property type="match status" value="1"/>
</dbReference>
<evidence type="ECO:0000256" key="1">
    <source>
        <dbReference type="ARBA" id="ARBA00004123"/>
    </source>
</evidence>
<dbReference type="NCBIfam" id="TIGR01557">
    <property type="entry name" value="myb_SHAQKYF"/>
    <property type="match status" value="1"/>
</dbReference>
<evidence type="ECO:0000313" key="6">
    <source>
        <dbReference type="EMBL" id="KAJ9545962.1"/>
    </source>
</evidence>
<keyword evidence="2" id="KW-0805">Transcription regulation</keyword>
<dbReference type="InterPro" id="IPR009057">
    <property type="entry name" value="Homeodomain-like_sf"/>
</dbReference>
<dbReference type="InterPro" id="IPR017930">
    <property type="entry name" value="Myb_dom"/>
</dbReference>
<dbReference type="InterPro" id="IPR044841">
    <property type="entry name" value="LUX/BOA-like"/>
</dbReference>
<accession>A0AA38W1Y5</accession>
<dbReference type="InterPro" id="IPR001005">
    <property type="entry name" value="SANT/Myb"/>
</dbReference>
<dbReference type="InterPro" id="IPR006447">
    <property type="entry name" value="Myb_dom_plants"/>
</dbReference>
<keyword evidence="4" id="KW-0539">Nucleus</keyword>
<reference evidence="6" key="1">
    <citation type="submission" date="2023-03" db="EMBL/GenBank/DDBJ databases">
        <title>Chromosome-scale reference genome and RAD-based genetic map of yellow starthistle (Centaurea solstitialis) reveal putative structural variation and QTLs associated with invader traits.</title>
        <authorList>
            <person name="Reatini B."/>
            <person name="Cang F.A."/>
            <person name="Jiang Q."/>
            <person name="Mckibben M.T.W."/>
            <person name="Barker M.S."/>
            <person name="Rieseberg L.H."/>
            <person name="Dlugosch K.M."/>
        </authorList>
    </citation>
    <scope>NUCLEOTIDE SEQUENCE</scope>
    <source>
        <strain evidence="6">CAN-66</strain>
        <tissue evidence="6">Leaf</tissue>
    </source>
</reference>
<dbReference type="GO" id="GO:0003700">
    <property type="term" value="F:DNA-binding transcription factor activity"/>
    <property type="evidence" value="ECO:0007669"/>
    <property type="project" value="InterPro"/>
</dbReference>
<comment type="caution">
    <text evidence="6">The sequence shown here is derived from an EMBL/GenBank/DDBJ whole genome shotgun (WGS) entry which is preliminary data.</text>
</comment>
<evidence type="ECO:0000256" key="4">
    <source>
        <dbReference type="ARBA" id="ARBA00023242"/>
    </source>
</evidence>
<evidence type="ECO:0000256" key="2">
    <source>
        <dbReference type="ARBA" id="ARBA00023015"/>
    </source>
</evidence>